<comment type="caution">
    <text evidence="1">The sequence shown here is derived from an EMBL/GenBank/DDBJ whole genome shotgun (WGS) entry which is preliminary data.</text>
</comment>
<protein>
    <submittedName>
        <fullName evidence="1">Integrase core domain protein</fullName>
    </submittedName>
</protein>
<feature type="non-terminal residue" evidence="1">
    <location>
        <position position="197"/>
    </location>
</feature>
<dbReference type="AlphaFoldDB" id="T0ZRN0"/>
<accession>T0ZRN0</accession>
<reference evidence="1" key="2">
    <citation type="journal article" date="2014" name="ISME J.">
        <title>Microbial stratification in low pH oxic and suboxic macroscopic growths along an acid mine drainage.</title>
        <authorList>
            <person name="Mendez-Garcia C."/>
            <person name="Mesa V."/>
            <person name="Sprenger R.R."/>
            <person name="Richter M."/>
            <person name="Diez M.S."/>
            <person name="Solano J."/>
            <person name="Bargiela R."/>
            <person name="Golyshina O.V."/>
            <person name="Manteca A."/>
            <person name="Ramos J.L."/>
            <person name="Gallego J.R."/>
            <person name="Llorente I."/>
            <person name="Martins Dos Santos V.A."/>
            <person name="Jensen O.N."/>
            <person name="Pelaez A.I."/>
            <person name="Sanchez J."/>
            <person name="Ferrer M."/>
        </authorList>
    </citation>
    <scope>NUCLEOTIDE SEQUENCE</scope>
</reference>
<reference evidence="1" key="1">
    <citation type="submission" date="2013-08" db="EMBL/GenBank/DDBJ databases">
        <authorList>
            <person name="Mendez C."/>
            <person name="Richter M."/>
            <person name="Ferrer M."/>
            <person name="Sanchez J."/>
        </authorList>
    </citation>
    <scope>NUCLEOTIDE SEQUENCE</scope>
</reference>
<dbReference type="InterPro" id="IPR009057">
    <property type="entry name" value="Homeodomain-like_sf"/>
</dbReference>
<dbReference type="SUPFAM" id="SSF46689">
    <property type="entry name" value="Homeodomain-like"/>
    <property type="match status" value="1"/>
</dbReference>
<name>T0ZRN0_9ZZZZ</name>
<dbReference type="Pfam" id="PF13565">
    <property type="entry name" value="HTH_32"/>
    <property type="match status" value="1"/>
</dbReference>
<evidence type="ECO:0000313" key="1">
    <source>
        <dbReference type="EMBL" id="EQD50946.1"/>
    </source>
</evidence>
<sequence length="197" mass="22241">MKQPDSQQTMALFRYGLIADLIHLPPGSKGIQARLNDKAQHTYTIPGSQRTRVAAETLRDWLKAYRRGGFDALLPNPRTDRGQSRTLPHAVAEVLLNLKEQRPELSIPLIIKTAQEQGTVPAELDLPRSTVHRLFSRAGLMHKDRDAPTDLDRRRFAYAHAGQMWMSDVMHGPTVLVGKGLRRKTYLIAFIDDATRV</sequence>
<gene>
    <name evidence="1" type="ORF">B1A_13276</name>
</gene>
<dbReference type="EMBL" id="AUZX01009708">
    <property type="protein sequence ID" value="EQD50946.1"/>
    <property type="molecule type" value="Genomic_DNA"/>
</dbReference>
<proteinExistence type="predicted"/>
<organism evidence="1">
    <name type="scientific">mine drainage metagenome</name>
    <dbReference type="NCBI Taxonomy" id="410659"/>
    <lineage>
        <taxon>unclassified sequences</taxon>
        <taxon>metagenomes</taxon>
        <taxon>ecological metagenomes</taxon>
    </lineage>
</organism>